<dbReference type="InterPro" id="IPR022920">
    <property type="entry name" value="Disulphide_bond_form_DsbB"/>
</dbReference>
<sequence>MNLLRWRLGFGVLFVACAGMIGFALYHQFYQWLMPCLMCVYERIAIIGFGLFALLAVVRPARTRTGVYVYGALLTAWAGFGAITGLRHVWMQYGPKDPTVSCASSLPFPIDLNALPSWIAAVIRPVGDCANIDFLLLGITMPIWIVVASLGLIAMTWYLLRLQLSEIRRNQWR</sequence>
<feature type="transmembrane region" description="Helical" evidence="15">
    <location>
        <begin position="7"/>
        <end position="26"/>
    </location>
</feature>
<dbReference type="InterPro" id="IPR023380">
    <property type="entry name" value="DsbB-like_sf"/>
</dbReference>
<keyword evidence="7 14" id="KW-0249">Electron transport</keyword>
<dbReference type="GO" id="GO:0009055">
    <property type="term" value="F:electron transfer activity"/>
    <property type="evidence" value="ECO:0007669"/>
    <property type="project" value="UniProtKB-UniRule"/>
</dbReference>
<dbReference type="PANTHER" id="PTHR36570">
    <property type="entry name" value="DISULFIDE BOND FORMATION PROTEIN B"/>
    <property type="match status" value="1"/>
</dbReference>
<dbReference type="GO" id="GO:0005886">
    <property type="term" value="C:plasma membrane"/>
    <property type="evidence" value="ECO:0007669"/>
    <property type="project" value="UniProtKB-SubCell"/>
</dbReference>
<comment type="similarity">
    <text evidence="2 14">Belongs to the DsbB family.</text>
</comment>
<keyword evidence="3 14" id="KW-0813">Transport</keyword>
<dbReference type="PANTHER" id="PTHR36570:SF3">
    <property type="entry name" value="DISULFIDE BOND FORMATION PROTEIN B"/>
    <property type="match status" value="1"/>
</dbReference>
<keyword evidence="8 14" id="KW-1133">Transmembrane helix</keyword>
<dbReference type="Pfam" id="PF02600">
    <property type="entry name" value="DsbB"/>
    <property type="match status" value="1"/>
</dbReference>
<evidence type="ECO:0000256" key="9">
    <source>
        <dbReference type="ARBA" id="ARBA00023002"/>
    </source>
</evidence>
<keyword evidence="4 14" id="KW-1003">Cell membrane</keyword>
<evidence type="ECO:0000256" key="6">
    <source>
        <dbReference type="ARBA" id="ARBA00022692"/>
    </source>
</evidence>
<evidence type="ECO:0000313" key="16">
    <source>
        <dbReference type="EMBL" id="QLI82486.1"/>
    </source>
</evidence>
<evidence type="ECO:0000256" key="11">
    <source>
        <dbReference type="ARBA" id="ARBA00023157"/>
    </source>
</evidence>
<feature type="transmembrane region" description="Helical" evidence="15">
    <location>
        <begin position="32"/>
        <end position="55"/>
    </location>
</feature>
<evidence type="ECO:0000256" key="4">
    <source>
        <dbReference type="ARBA" id="ARBA00022475"/>
    </source>
</evidence>
<name>A0A7D5ZF52_9NEIS</name>
<evidence type="ECO:0000256" key="12">
    <source>
        <dbReference type="ARBA" id="ARBA00023186"/>
    </source>
</evidence>
<feature type="transmembrane region" description="Helical" evidence="15">
    <location>
        <begin position="134"/>
        <end position="160"/>
    </location>
</feature>
<feature type="topological domain" description="Cytoplasmic" evidence="14">
    <location>
        <begin position="163"/>
        <end position="173"/>
    </location>
</feature>
<feature type="disulfide bond" description="Redox-active" evidence="14">
    <location>
        <begin position="36"/>
        <end position="39"/>
    </location>
</feature>
<dbReference type="SUPFAM" id="SSF158442">
    <property type="entry name" value="DsbB-like"/>
    <property type="match status" value="1"/>
</dbReference>
<keyword evidence="10 14" id="KW-0472">Membrane</keyword>
<keyword evidence="6 14" id="KW-0812">Transmembrane</keyword>
<keyword evidence="13 14" id="KW-0676">Redox-active center</keyword>
<organism evidence="16 17">
    <name type="scientific">Chitinibacter fontanus</name>
    <dbReference type="NCBI Taxonomy" id="1737446"/>
    <lineage>
        <taxon>Bacteria</taxon>
        <taxon>Pseudomonadati</taxon>
        <taxon>Pseudomonadota</taxon>
        <taxon>Betaproteobacteria</taxon>
        <taxon>Neisseriales</taxon>
        <taxon>Chitinibacteraceae</taxon>
        <taxon>Chitinibacter</taxon>
    </lineage>
</organism>
<feature type="transmembrane region" description="Helical" evidence="15">
    <location>
        <begin position="67"/>
        <end position="90"/>
    </location>
</feature>
<evidence type="ECO:0000256" key="5">
    <source>
        <dbReference type="ARBA" id="ARBA00022519"/>
    </source>
</evidence>
<gene>
    <name evidence="14" type="primary">dsbB</name>
    <name evidence="16" type="ORF">HZU75_13650</name>
</gene>
<feature type="topological domain" description="Periplasmic" evidence="14">
    <location>
        <begin position="27"/>
        <end position="44"/>
    </location>
</feature>
<accession>A0A7D5ZF52</accession>
<dbReference type="AlphaFoldDB" id="A0A7D5ZF52"/>
<keyword evidence="5" id="KW-0997">Cell inner membrane</keyword>
<protein>
    <recommendedName>
        <fullName evidence="14">Disulfide bond formation protein B</fullName>
    </recommendedName>
    <alternativeName>
        <fullName evidence="14">Disulfide oxidoreductase</fullName>
    </alternativeName>
</protein>
<comment type="subcellular location">
    <subcellularLocation>
        <location evidence="1">Cell inner membrane</location>
        <topology evidence="1">Multi-pass membrane protein</topology>
    </subcellularLocation>
    <subcellularLocation>
        <location evidence="14">Cell membrane</location>
        <topology evidence="14">Multi-pass membrane protein</topology>
    </subcellularLocation>
</comment>
<evidence type="ECO:0000256" key="1">
    <source>
        <dbReference type="ARBA" id="ARBA00004429"/>
    </source>
</evidence>
<dbReference type="HAMAP" id="MF_00286">
    <property type="entry name" value="DsbB"/>
    <property type="match status" value="1"/>
</dbReference>
<dbReference type="KEGG" id="cfon:HZU75_13650"/>
<comment type="caution">
    <text evidence="14">Lacks conserved residue(s) required for the propagation of feature annotation.</text>
</comment>
<dbReference type="Proteomes" id="UP000510822">
    <property type="component" value="Chromosome"/>
</dbReference>
<evidence type="ECO:0000256" key="7">
    <source>
        <dbReference type="ARBA" id="ARBA00022982"/>
    </source>
</evidence>
<keyword evidence="9 14" id="KW-0560">Oxidoreductase</keyword>
<dbReference type="RefSeq" id="WP_180306564.1">
    <property type="nucleotide sequence ID" value="NZ_CP058952.1"/>
</dbReference>
<evidence type="ECO:0000256" key="10">
    <source>
        <dbReference type="ARBA" id="ARBA00023136"/>
    </source>
</evidence>
<proteinExistence type="inferred from homology"/>
<comment type="function">
    <text evidence="14">Required for disulfide bond formation in some periplasmic proteins. Acts by oxidizing the DsbA protein.</text>
</comment>
<dbReference type="GO" id="GO:0015035">
    <property type="term" value="F:protein-disulfide reductase activity"/>
    <property type="evidence" value="ECO:0007669"/>
    <property type="project" value="UniProtKB-UniRule"/>
</dbReference>
<evidence type="ECO:0000256" key="13">
    <source>
        <dbReference type="ARBA" id="ARBA00023284"/>
    </source>
</evidence>
<evidence type="ECO:0000313" key="17">
    <source>
        <dbReference type="Proteomes" id="UP000510822"/>
    </source>
</evidence>
<keyword evidence="12 14" id="KW-0143">Chaperone</keyword>
<reference evidence="16 17" key="1">
    <citation type="journal article" date="2016" name="Int. J. Syst. Evol. Microbiol.">
        <title>Chitinibacter fontanus sp. nov., isolated from a spring.</title>
        <authorList>
            <person name="Sheu S.Y."/>
            <person name="Li Y.S."/>
            <person name="Young C.C."/>
            <person name="Chen W.M."/>
        </authorList>
    </citation>
    <scope>NUCLEOTIDE SEQUENCE [LARGE SCALE GENOMIC DNA]</scope>
    <source>
        <strain evidence="16 17">STM-7</strain>
    </source>
</reference>
<dbReference type="Gene3D" id="1.20.1550.10">
    <property type="entry name" value="DsbB-like"/>
    <property type="match status" value="1"/>
</dbReference>
<evidence type="ECO:0000256" key="14">
    <source>
        <dbReference type="HAMAP-Rule" id="MF_00286"/>
    </source>
</evidence>
<dbReference type="GO" id="GO:0006457">
    <property type="term" value="P:protein folding"/>
    <property type="evidence" value="ECO:0007669"/>
    <property type="project" value="InterPro"/>
</dbReference>
<dbReference type="InterPro" id="IPR050183">
    <property type="entry name" value="DsbB"/>
</dbReference>
<keyword evidence="11 14" id="KW-1015">Disulfide bond</keyword>
<evidence type="ECO:0000256" key="2">
    <source>
        <dbReference type="ARBA" id="ARBA00008823"/>
    </source>
</evidence>
<keyword evidence="17" id="KW-1185">Reference proteome</keyword>
<evidence type="ECO:0000256" key="3">
    <source>
        <dbReference type="ARBA" id="ARBA00022448"/>
    </source>
</evidence>
<feature type="topological domain" description="Cytoplasmic" evidence="14">
    <location>
        <begin position="1"/>
        <end position="9"/>
    </location>
</feature>
<dbReference type="InterPro" id="IPR003752">
    <property type="entry name" value="DiS_bond_form_DsbB/BdbC"/>
</dbReference>
<evidence type="ECO:0000256" key="15">
    <source>
        <dbReference type="SAM" id="Phobius"/>
    </source>
</evidence>
<dbReference type="EMBL" id="CP058952">
    <property type="protein sequence ID" value="QLI82486.1"/>
    <property type="molecule type" value="Genomic_DNA"/>
</dbReference>
<evidence type="ECO:0000256" key="8">
    <source>
        <dbReference type="ARBA" id="ARBA00022989"/>
    </source>
</evidence>